<gene>
    <name evidence="2" type="ordered locus">Desti_1929</name>
</gene>
<dbReference type="STRING" id="706587.Desti_1929"/>
<dbReference type="InterPro" id="IPR018649">
    <property type="entry name" value="SHOCT"/>
</dbReference>
<evidence type="ECO:0000313" key="2">
    <source>
        <dbReference type="EMBL" id="AFM24637.1"/>
    </source>
</evidence>
<accession>I4C4Z6</accession>
<evidence type="ECO:0000313" key="3">
    <source>
        <dbReference type="Proteomes" id="UP000006055"/>
    </source>
</evidence>
<dbReference type="RefSeq" id="WP_014809782.1">
    <property type="nucleotide sequence ID" value="NC_018025.1"/>
</dbReference>
<proteinExistence type="predicted"/>
<dbReference type="Pfam" id="PF09851">
    <property type="entry name" value="SHOCT"/>
    <property type="match status" value="1"/>
</dbReference>
<dbReference type="Proteomes" id="UP000006055">
    <property type="component" value="Chromosome"/>
</dbReference>
<dbReference type="KEGG" id="dti:Desti_1929"/>
<dbReference type="HOGENOM" id="CLU_159099_0_1_7"/>
<reference evidence="3" key="1">
    <citation type="submission" date="2012-06" db="EMBL/GenBank/DDBJ databases">
        <title>Complete sequence of chromosome of Desulfomonile tiedjei DSM 6799.</title>
        <authorList>
            <person name="Lucas S."/>
            <person name="Copeland A."/>
            <person name="Lapidus A."/>
            <person name="Glavina del Rio T."/>
            <person name="Dalin E."/>
            <person name="Tice H."/>
            <person name="Bruce D."/>
            <person name="Goodwin L."/>
            <person name="Pitluck S."/>
            <person name="Peters L."/>
            <person name="Ovchinnikova G."/>
            <person name="Zeytun A."/>
            <person name="Lu M."/>
            <person name="Kyrpides N."/>
            <person name="Mavromatis K."/>
            <person name="Ivanova N."/>
            <person name="Brettin T."/>
            <person name="Detter J.C."/>
            <person name="Han C."/>
            <person name="Larimer F."/>
            <person name="Land M."/>
            <person name="Hauser L."/>
            <person name="Markowitz V."/>
            <person name="Cheng J.-F."/>
            <person name="Hugenholtz P."/>
            <person name="Woyke T."/>
            <person name="Wu D."/>
            <person name="Spring S."/>
            <person name="Schroeder M."/>
            <person name="Brambilla E."/>
            <person name="Klenk H.-P."/>
            <person name="Eisen J.A."/>
        </authorList>
    </citation>
    <scope>NUCLEOTIDE SEQUENCE [LARGE SCALE GENOMIC DNA]</scope>
    <source>
        <strain evidence="3">ATCC 49306 / DSM 6799 / DCB-1</strain>
    </source>
</reference>
<evidence type="ECO:0000259" key="1">
    <source>
        <dbReference type="Pfam" id="PF09851"/>
    </source>
</evidence>
<feature type="domain" description="SHOCT" evidence="1">
    <location>
        <begin position="65"/>
        <end position="91"/>
    </location>
</feature>
<name>I4C4Z6_DESTA</name>
<keyword evidence="3" id="KW-1185">Reference proteome</keyword>
<dbReference type="AlphaFoldDB" id="I4C4Z6"/>
<dbReference type="EMBL" id="CP003360">
    <property type="protein sequence ID" value="AFM24637.1"/>
    <property type="molecule type" value="Genomic_DNA"/>
</dbReference>
<dbReference type="eggNOG" id="COG3462">
    <property type="taxonomic scope" value="Bacteria"/>
</dbReference>
<sequence length="92" mass="10597">MPIGQQYGWMDHMMGWGMWMAPWGWLLTLLVIGLLIYALAGRGAQGFSDASRESRVGERKDFETPLDIVKKRYAKGEISREDFEQMKKDLLS</sequence>
<organism evidence="2 3">
    <name type="scientific">Desulfomonile tiedjei (strain ATCC 49306 / DSM 6799 / DCB-1)</name>
    <dbReference type="NCBI Taxonomy" id="706587"/>
    <lineage>
        <taxon>Bacteria</taxon>
        <taxon>Pseudomonadati</taxon>
        <taxon>Thermodesulfobacteriota</taxon>
        <taxon>Desulfomonilia</taxon>
        <taxon>Desulfomonilales</taxon>
        <taxon>Desulfomonilaceae</taxon>
        <taxon>Desulfomonile</taxon>
    </lineage>
</organism>
<dbReference type="PATRIC" id="fig|706587.4.peg.2219"/>
<protein>
    <submittedName>
        <fullName evidence="2">Putative membrane protein</fullName>
    </submittedName>
</protein>